<dbReference type="AlphaFoldDB" id="A0A0G4GID9"/>
<feature type="chain" id="PRO_5005190527" description="Plastocyanin-like domain-containing protein" evidence="1">
    <location>
        <begin position="19"/>
        <end position="289"/>
    </location>
</feature>
<dbReference type="EMBL" id="CDMY01000677">
    <property type="protein sequence ID" value="CEM29632.1"/>
    <property type="molecule type" value="Genomic_DNA"/>
</dbReference>
<proteinExistence type="predicted"/>
<keyword evidence="1" id="KW-0732">Signal</keyword>
<reference evidence="2 3" key="1">
    <citation type="submission" date="2014-11" db="EMBL/GenBank/DDBJ databases">
        <authorList>
            <person name="Zhu J."/>
            <person name="Qi W."/>
            <person name="Song R."/>
        </authorList>
    </citation>
    <scope>NUCLEOTIDE SEQUENCE [LARGE SCALE GENOMIC DNA]</scope>
</reference>
<dbReference type="InParanoid" id="A0A0G4GID9"/>
<evidence type="ECO:0000313" key="2">
    <source>
        <dbReference type="EMBL" id="CEM29632.1"/>
    </source>
</evidence>
<evidence type="ECO:0000313" key="3">
    <source>
        <dbReference type="Proteomes" id="UP000041254"/>
    </source>
</evidence>
<evidence type="ECO:0000256" key="1">
    <source>
        <dbReference type="SAM" id="SignalP"/>
    </source>
</evidence>
<dbReference type="PhylomeDB" id="A0A0G4GID9"/>
<accession>A0A0G4GID9</accession>
<organism evidence="2 3">
    <name type="scientific">Vitrella brassicaformis (strain CCMP3155)</name>
    <dbReference type="NCBI Taxonomy" id="1169540"/>
    <lineage>
        <taxon>Eukaryota</taxon>
        <taxon>Sar</taxon>
        <taxon>Alveolata</taxon>
        <taxon>Colpodellida</taxon>
        <taxon>Vitrellaceae</taxon>
        <taxon>Vitrella</taxon>
    </lineage>
</organism>
<dbReference type="VEuPathDB" id="CryptoDB:Vbra_17873"/>
<dbReference type="Proteomes" id="UP000041254">
    <property type="component" value="Unassembled WGS sequence"/>
</dbReference>
<evidence type="ECO:0008006" key="4">
    <source>
        <dbReference type="Google" id="ProtNLM"/>
    </source>
</evidence>
<sequence>MGSLVLSLLVTLLHLLSGTHELTIHPPAVVQNITDAATVELKITNDDDAALSLDVHVTDIKYSPFFWPKDGVWTAEDWRRYWQTRHPPGENHTGVFSNTTETWLPSGGHFHSFGFREQPGVFSARHVLPGGATDFFDASKSSPWNEIAYSPALAWSKGGPFGKRGVQTLPYFAVSDVAPFWASFFDWGWIGIARWSWSDIWEWGWVGIGREDSPMGLVWHSPLDPMGLGPCWHRSMDRRLGLGWHRTLDWRLGLGRHRPWSVESRLGMDRHCSLEPWMGGYTEIDKTHE</sequence>
<gene>
    <name evidence="2" type="ORF">Vbra_17873</name>
</gene>
<protein>
    <recommendedName>
        <fullName evidence="4">Plastocyanin-like domain-containing protein</fullName>
    </recommendedName>
</protein>
<feature type="signal peptide" evidence="1">
    <location>
        <begin position="1"/>
        <end position="18"/>
    </location>
</feature>
<name>A0A0G4GID9_VITBC</name>
<keyword evidence="3" id="KW-1185">Reference proteome</keyword>